<evidence type="ECO:0000313" key="11">
    <source>
        <dbReference type="EMBL" id="VIO98007.1"/>
    </source>
</evidence>
<feature type="transmembrane region" description="Helical" evidence="7">
    <location>
        <begin position="280"/>
        <end position="301"/>
    </location>
</feature>
<accession>A0A4E9FMP0</accession>
<evidence type="ECO:0000259" key="9">
    <source>
        <dbReference type="PROSITE" id="PS50836"/>
    </source>
</evidence>
<dbReference type="GeneID" id="66059525"/>
<organism evidence="11">
    <name type="scientific">Brugia malayi</name>
    <name type="common">Filarial nematode worm</name>
    <dbReference type="NCBI Taxonomy" id="6279"/>
    <lineage>
        <taxon>Eukaryota</taxon>
        <taxon>Metazoa</taxon>
        <taxon>Ecdysozoa</taxon>
        <taxon>Nematoda</taxon>
        <taxon>Chromadorea</taxon>
        <taxon>Rhabditida</taxon>
        <taxon>Spirurina</taxon>
        <taxon>Spiruromorpha</taxon>
        <taxon>Filarioidea</taxon>
        <taxon>Onchocercidae</taxon>
        <taxon>Brugia</taxon>
    </lineage>
</organism>
<feature type="chain" id="PRO_5023848042" description="Cytochrome b561 domain-containing protein" evidence="8">
    <location>
        <begin position="21"/>
        <end position="496"/>
    </location>
</feature>
<dbReference type="PROSITE" id="PS50939">
    <property type="entry name" value="CYTOCHROME_B561"/>
    <property type="match status" value="1"/>
</dbReference>
<feature type="transmembrane region" description="Helical" evidence="7">
    <location>
        <begin position="399"/>
        <end position="419"/>
    </location>
</feature>
<evidence type="ECO:0000259" key="10">
    <source>
        <dbReference type="PROSITE" id="PS50939"/>
    </source>
</evidence>
<dbReference type="InterPro" id="IPR042789">
    <property type="entry name" value="FRRS1L"/>
</dbReference>
<reference evidence="12" key="1">
    <citation type="journal article" date="2007" name="Science">
        <title>Draft genome of the filarial nematode parasite Brugia malayi.</title>
        <authorList>
            <person name="Ghedin E."/>
            <person name="Wang S."/>
            <person name="Spiro D."/>
            <person name="Caler E."/>
            <person name="Zhao Q."/>
            <person name="Crabtree J."/>
            <person name="Allen J.E."/>
            <person name="Delcher A.L."/>
            <person name="Guiliano D.B."/>
            <person name="Miranda-Saavedra D."/>
            <person name="Angiuoli S.V."/>
            <person name="Creasy T."/>
            <person name="Amedeo P."/>
            <person name="Haas B."/>
            <person name="El-Sayed N.M."/>
            <person name="Wortman J.R."/>
            <person name="Feldblyum T."/>
            <person name="Tallon L."/>
            <person name="Schatz M."/>
            <person name="Shumway M."/>
            <person name="Koo H."/>
            <person name="Salzberg S.L."/>
            <person name="Schobel S."/>
            <person name="Pertea M."/>
            <person name="Pop M."/>
            <person name="White O."/>
            <person name="Barton G.J."/>
            <person name="Carlow C.K."/>
            <person name="Crawford M.J."/>
            <person name="Daub J."/>
            <person name="Dimmic M.W."/>
            <person name="Estes C.F."/>
            <person name="Foster J.M."/>
            <person name="Ganatra M."/>
            <person name="Gregory W.F."/>
            <person name="Johnson N.M."/>
            <person name="Jin J."/>
            <person name="Komuniecki R."/>
            <person name="Korf I."/>
            <person name="Kumar S."/>
            <person name="Laney S."/>
            <person name="Li B.W."/>
            <person name="Li W."/>
            <person name="Lindblom T.H."/>
            <person name="Lustigman S."/>
            <person name="Ma D."/>
            <person name="Maina C.V."/>
            <person name="Martin D.M."/>
            <person name="McCarter J.P."/>
            <person name="McReynolds L."/>
            <person name="Mitreva M."/>
            <person name="Nutman T.B."/>
            <person name="Parkinson J."/>
            <person name="Peregrin-Alvarez J.M."/>
            <person name="Poole C."/>
            <person name="Ren Q."/>
            <person name="Saunders L."/>
            <person name="Sluder A.E."/>
            <person name="Smith K."/>
            <person name="Stanke M."/>
            <person name="Unnasch T.R."/>
            <person name="Ware J."/>
            <person name="Wei A.D."/>
            <person name="Weil G."/>
            <person name="Williams D.J."/>
            <person name="Zhang Y."/>
            <person name="Williams S.A."/>
            <person name="Fraser-Liggett C."/>
            <person name="Slatko B."/>
            <person name="Blaxter M.L."/>
            <person name="Scott A.L."/>
        </authorList>
    </citation>
    <scope>NUCLEOTIDE SEQUENCE</scope>
    <source>
        <strain evidence="12">FR3</strain>
    </source>
</reference>
<evidence type="ECO:0000256" key="2">
    <source>
        <dbReference type="ARBA" id="ARBA00022448"/>
    </source>
</evidence>
<dbReference type="CDD" id="cd08760">
    <property type="entry name" value="Cyt_b561_FRRS1_like"/>
    <property type="match status" value="1"/>
</dbReference>
<accession>A0A8L7SWX9</accession>
<protein>
    <recommendedName>
        <fullName evidence="14">Cytochrome b561 domain-containing protein</fullName>
    </recommendedName>
</protein>
<dbReference type="PANTHER" id="PTHR46902">
    <property type="entry name" value="DOMON DOMAIN-CONTAINING PROTEIN FRRS1L"/>
    <property type="match status" value="1"/>
</dbReference>
<dbReference type="OrthoDB" id="6372137at2759"/>
<feature type="domain" description="Cytochrome b561" evidence="10">
    <location>
        <begin position="203"/>
        <end position="422"/>
    </location>
</feature>
<dbReference type="GO" id="GO:0099072">
    <property type="term" value="P:regulation of postsynaptic membrane neurotransmitter receptor levels"/>
    <property type="evidence" value="ECO:0007669"/>
    <property type="project" value="TreeGrafter"/>
</dbReference>
<dbReference type="InterPro" id="IPR006593">
    <property type="entry name" value="Cyt_b561/ferric_Rdtase_TM"/>
</dbReference>
<comment type="subcellular location">
    <subcellularLocation>
        <location evidence="1">Membrane</location>
    </subcellularLocation>
</comment>
<keyword evidence="12" id="KW-1185">Reference proteome</keyword>
<evidence type="ECO:0000256" key="6">
    <source>
        <dbReference type="ARBA" id="ARBA00023136"/>
    </source>
</evidence>
<dbReference type="PANTHER" id="PTHR46902:SF1">
    <property type="entry name" value="DOMON DOMAIN-CONTAINING PROTEIN FRRS1L"/>
    <property type="match status" value="1"/>
</dbReference>
<dbReference type="SMART" id="SM00665">
    <property type="entry name" value="B561"/>
    <property type="match status" value="1"/>
</dbReference>
<name>A0A4E9FMP0_BRUMA</name>
<reference evidence="11" key="2">
    <citation type="submission" date="2019-04" db="EMBL/GenBank/DDBJ databases">
        <authorList>
            <person name="Howe K."/>
            <person name="Paulini M."/>
            <person name="Williams G."/>
        </authorList>
    </citation>
    <scope>NUCLEOTIDE SEQUENCE [LARGE SCALE GENOMIC DNA]</scope>
    <source>
        <strain evidence="11">FR3</strain>
    </source>
</reference>
<sequence length="496" mass="57605">MYLFSILFLLQFQIVPLLNGARVKRSSCGTLHGCWSVPNGCNSNNECTANLRWSVSGRGTFLRLRLEALLRDLPSYAMYIALGFSNDEHMGDDTVLECIYNGIDEGRAYLSYNDGTYNTQLYEATAILIVNSSFIVNDNTFTCLLDVDFKQLYRLSNNDKSKVHNLLAKPYYLQFVRGLIEQHTYIKKMHSLSDGSLYPWITTTMINMLRNKNGKYEYVKNARQVKWFSRNTTYAMVTLHVILMIWSWWFLLSNAILLSRHFKTFWPNIQIDHIPIWFQLHRGGALISIMLQTVAILLIFIQSRFQFYLWCTRQCTIEHFMKPIHTWSGLIAYILAVIQIIIALYQFKQKFIKRFYFKWFHRTLALVAFIAASLGILSATSHNKTGLIRYYGRWPVLLAGLYLCTFSAALFAFSFLDAYSAKKLAQKSENIENDQAKNARISTKVETIEIADEEIEHKFCWIKIIRLSVLILHVIISFAVCFIITAMVLINYARKH</sequence>
<evidence type="ECO:0000256" key="3">
    <source>
        <dbReference type="ARBA" id="ARBA00022692"/>
    </source>
</evidence>
<dbReference type="GO" id="GO:0016020">
    <property type="term" value="C:membrane"/>
    <property type="evidence" value="ECO:0007669"/>
    <property type="project" value="UniProtKB-SubCell"/>
</dbReference>
<dbReference type="GO" id="GO:1900449">
    <property type="term" value="P:regulation of glutamate receptor signaling pathway"/>
    <property type="evidence" value="ECO:0007669"/>
    <property type="project" value="InterPro"/>
</dbReference>
<feature type="signal peptide" evidence="8">
    <location>
        <begin position="1"/>
        <end position="20"/>
    </location>
</feature>
<gene>
    <name evidence="11" type="primary">Bm1987</name>
    <name evidence="11" type="ORF">BM_BM1987</name>
</gene>
<feature type="transmembrane region" description="Helical" evidence="7">
    <location>
        <begin position="359"/>
        <end position="379"/>
    </location>
</feature>
<evidence type="ECO:0000256" key="5">
    <source>
        <dbReference type="ARBA" id="ARBA00022989"/>
    </source>
</evidence>
<reference evidence="13" key="3">
    <citation type="submission" date="2022-04" db="UniProtKB">
        <authorList>
            <consortium name="WormBaseParasite"/>
        </authorList>
    </citation>
    <scope>IDENTIFICATION</scope>
</reference>
<dbReference type="Gene3D" id="1.20.120.1770">
    <property type="match status" value="1"/>
</dbReference>
<feature type="transmembrane region" description="Helical" evidence="7">
    <location>
        <begin position="467"/>
        <end position="493"/>
    </location>
</feature>
<keyword evidence="2" id="KW-0813">Transport</keyword>
<dbReference type="Proteomes" id="UP000006672">
    <property type="component" value="Unassembled WGS sequence"/>
</dbReference>
<dbReference type="KEGG" id="bmy:BM_BM1987"/>
<dbReference type="Pfam" id="PF03188">
    <property type="entry name" value="Cytochrom_B561"/>
    <property type="match status" value="1"/>
</dbReference>
<keyword evidence="3 7" id="KW-0812">Transmembrane</keyword>
<keyword evidence="4" id="KW-0249">Electron transport</keyword>
<evidence type="ECO:0000256" key="4">
    <source>
        <dbReference type="ARBA" id="ARBA00022982"/>
    </source>
</evidence>
<dbReference type="EMBL" id="CAAKNF010000195">
    <property type="protein sequence ID" value="VIO98007.1"/>
    <property type="molecule type" value="Genomic_DNA"/>
</dbReference>
<dbReference type="InterPro" id="IPR005018">
    <property type="entry name" value="DOMON_domain"/>
</dbReference>
<evidence type="ECO:0000256" key="8">
    <source>
        <dbReference type="SAM" id="SignalP"/>
    </source>
</evidence>
<evidence type="ECO:0008006" key="14">
    <source>
        <dbReference type="Google" id="ProtNLM"/>
    </source>
</evidence>
<dbReference type="WBParaSite" id="Bm1987.1">
    <property type="protein sequence ID" value="Bm1987.1"/>
    <property type="gene ID" value="WBGene00222248"/>
</dbReference>
<feature type="transmembrane region" description="Helical" evidence="7">
    <location>
        <begin position="234"/>
        <end position="259"/>
    </location>
</feature>
<dbReference type="AlphaFoldDB" id="A0A4E9FMP0"/>
<dbReference type="CTD" id="66059525"/>
<evidence type="ECO:0000313" key="12">
    <source>
        <dbReference type="Proteomes" id="UP000006672"/>
    </source>
</evidence>
<feature type="transmembrane region" description="Helical" evidence="7">
    <location>
        <begin position="330"/>
        <end position="347"/>
    </location>
</feature>
<keyword evidence="5 7" id="KW-1133">Transmembrane helix</keyword>
<evidence type="ECO:0000313" key="13">
    <source>
        <dbReference type="WBParaSite" id="Bm1987.1"/>
    </source>
</evidence>
<keyword evidence="6 7" id="KW-0472">Membrane</keyword>
<evidence type="ECO:0000256" key="7">
    <source>
        <dbReference type="SAM" id="Phobius"/>
    </source>
</evidence>
<feature type="domain" description="DOMON" evidence="9">
    <location>
        <begin position="47"/>
        <end position="178"/>
    </location>
</feature>
<dbReference type="PROSITE" id="PS50836">
    <property type="entry name" value="DOMON"/>
    <property type="match status" value="1"/>
</dbReference>
<evidence type="ECO:0000256" key="1">
    <source>
        <dbReference type="ARBA" id="ARBA00004370"/>
    </source>
</evidence>
<dbReference type="RefSeq" id="XP_042937487.1">
    <property type="nucleotide sequence ID" value="XM_043081553.1"/>
</dbReference>
<keyword evidence="8" id="KW-0732">Signal</keyword>
<proteinExistence type="predicted"/>